<dbReference type="CDD" id="cd02019">
    <property type="entry name" value="NK"/>
    <property type="match status" value="1"/>
</dbReference>
<proteinExistence type="inferred from homology"/>
<gene>
    <name evidence="7" type="ORF">C449_00205</name>
</gene>
<evidence type="ECO:0000256" key="5">
    <source>
        <dbReference type="SAM" id="MobiDB-lite"/>
    </source>
</evidence>
<keyword evidence="8" id="KW-1185">Reference proteome</keyword>
<comment type="caution">
    <text evidence="7">The sequence shown here is derived from an EMBL/GenBank/DDBJ whole genome shotgun (WGS) entry which is preliminary data.</text>
</comment>
<feature type="compositionally biased region" description="Polar residues" evidence="5">
    <location>
        <begin position="349"/>
        <end position="364"/>
    </location>
</feature>
<dbReference type="GO" id="GO:0043138">
    <property type="term" value="F:3'-5' DNA helicase activity"/>
    <property type="evidence" value="ECO:0007669"/>
    <property type="project" value="UniProtKB-EC"/>
</dbReference>
<sequence length="510" mass="55402">MNATEPHVPRRYGGRPDNRRGGAPSTQDLYRGGVNQSSRMAQEEREQHIVVTEDGRALPTVEILTGRGFITGKSGSGKSNTASVITEQLLTDGFNLLIVDTEGEYYGLKERFEVLHVGADEFCDVEVAPDDAESIAEAALVENVPVILDVSGYFDGEEAETLIHDVVAHLFRKEKRERKPFLLLIEEMQEYLPQSGGGTDLAKLLKRIGKRGRKRGFGICGMSQRPSSVDKDFITQCDWLVWHRLTWKNDVSIAGDVLGSERADLIQDFDAGEGFLLTDWDDSVDRVQFRRKATHDAGATPGLDSYDSSAGNGAADALLTEESPLDTGSETAHVDSDHDAPSCADSDWGTGSTADEQMTVTSNPDLDEAVADATAPDSDGGRALDSMDSTELEAAVEREQQRNRALENEVAELRASQNEHPAAGDTSTDSTSTDAGSRARRVIDIPNDIVSSPRQRPTPPTPPATAEDRTGVGGVVAEVGDLSLFLLRSLGYRLRLGSYLLRRRLAGDDR</sequence>
<evidence type="ECO:0000256" key="3">
    <source>
        <dbReference type="ARBA" id="ARBA00048954"/>
    </source>
</evidence>
<feature type="compositionally biased region" description="Polar residues" evidence="5">
    <location>
        <begin position="24"/>
        <end position="40"/>
    </location>
</feature>
<organism evidence="7 8">
    <name type="scientific">Halococcus saccharolyticus DSM 5350</name>
    <dbReference type="NCBI Taxonomy" id="1227455"/>
    <lineage>
        <taxon>Archaea</taxon>
        <taxon>Methanobacteriati</taxon>
        <taxon>Methanobacteriota</taxon>
        <taxon>Stenosarchaea group</taxon>
        <taxon>Halobacteria</taxon>
        <taxon>Halobacteriales</taxon>
        <taxon>Halococcaceae</taxon>
        <taxon>Halococcus</taxon>
    </lineage>
</organism>
<comment type="catalytic activity">
    <reaction evidence="3">
        <text>ATP + H2O = ADP + phosphate + H(+)</text>
        <dbReference type="Rhea" id="RHEA:13065"/>
        <dbReference type="ChEBI" id="CHEBI:15377"/>
        <dbReference type="ChEBI" id="CHEBI:15378"/>
        <dbReference type="ChEBI" id="CHEBI:30616"/>
        <dbReference type="ChEBI" id="CHEBI:43474"/>
        <dbReference type="ChEBI" id="CHEBI:456216"/>
        <dbReference type="EC" id="5.6.2.3"/>
    </reaction>
</comment>
<feature type="domain" description="Helicase HerA central" evidence="6">
    <location>
        <begin position="70"/>
        <end position="117"/>
    </location>
</feature>
<dbReference type="Pfam" id="PF01935">
    <property type="entry name" value="DUF87"/>
    <property type="match status" value="1"/>
</dbReference>
<dbReference type="InterPro" id="IPR002789">
    <property type="entry name" value="HerA_central"/>
</dbReference>
<evidence type="ECO:0000256" key="2">
    <source>
        <dbReference type="ARBA" id="ARBA00034617"/>
    </source>
</evidence>
<dbReference type="PATRIC" id="fig|1227455.4.peg.39"/>
<dbReference type="PANTHER" id="PTHR42957">
    <property type="entry name" value="HELICASE MJ1565-RELATED"/>
    <property type="match status" value="1"/>
</dbReference>
<comment type="catalytic activity">
    <reaction evidence="2">
        <text>Couples ATP hydrolysis with the unwinding of duplex DNA by translocating in the 3'-5' direction.</text>
        <dbReference type="EC" id="5.6.2.4"/>
    </reaction>
</comment>
<dbReference type="InterPro" id="IPR008571">
    <property type="entry name" value="HerA-like"/>
</dbReference>
<dbReference type="EMBL" id="AOMD01000002">
    <property type="protein sequence ID" value="EMA47847.1"/>
    <property type="molecule type" value="Genomic_DNA"/>
</dbReference>
<comment type="catalytic activity">
    <reaction evidence="4">
        <text>ATP + H2O = ADP + phosphate + H(+)</text>
        <dbReference type="Rhea" id="RHEA:13065"/>
        <dbReference type="ChEBI" id="CHEBI:15377"/>
        <dbReference type="ChEBI" id="CHEBI:15378"/>
        <dbReference type="ChEBI" id="CHEBI:30616"/>
        <dbReference type="ChEBI" id="CHEBI:43474"/>
        <dbReference type="ChEBI" id="CHEBI:456216"/>
        <dbReference type="EC" id="5.6.2.4"/>
    </reaction>
</comment>
<evidence type="ECO:0000313" key="8">
    <source>
        <dbReference type="Proteomes" id="UP000011669"/>
    </source>
</evidence>
<comment type="similarity">
    <text evidence="1">Belongs to the HerA family.</text>
</comment>
<dbReference type="PANTHER" id="PTHR42957:SF1">
    <property type="entry name" value="HELICASE MJ1565-RELATED"/>
    <property type="match status" value="1"/>
</dbReference>
<accession>M0MQ50</accession>
<dbReference type="GO" id="GO:0043139">
    <property type="term" value="F:5'-3' DNA helicase activity"/>
    <property type="evidence" value="ECO:0007669"/>
    <property type="project" value="UniProtKB-EC"/>
</dbReference>
<evidence type="ECO:0000313" key="7">
    <source>
        <dbReference type="EMBL" id="EMA47847.1"/>
    </source>
</evidence>
<dbReference type="SUPFAM" id="SSF52540">
    <property type="entry name" value="P-loop containing nucleoside triphosphate hydrolases"/>
    <property type="match status" value="1"/>
</dbReference>
<feature type="region of interest" description="Disordered" evidence="5">
    <location>
        <begin position="325"/>
        <end position="471"/>
    </location>
</feature>
<evidence type="ECO:0000259" key="6">
    <source>
        <dbReference type="Pfam" id="PF01935"/>
    </source>
</evidence>
<dbReference type="Gene3D" id="3.40.50.300">
    <property type="entry name" value="P-loop containing nucleotide triphosphate hydrolases"/>
    <property type="match status" value="1"/>
</dbReference>
<reference evidence="7 8" key="1">
    <citation type="journal article" date="2014" name="PLoS Genet.">
        <title>Phylogenetically driven sequencing of extremely halophilic archaea reveals strategies for static and dynamic osmo-response.</title>
        <authorList>
            <person name="Becker E.A."/>
            <person name="Seitzer P.M."/>
            <person name="Tritt A."/>
            <person name="Larsen D."/>
            <person name="Krusor M."/>
            <person name="Yao A.I."/>
            <person name="Wu D."/>
            <person name="Madern D."/>
            <person name="Eisen J.A."/>
            <person name="Darling A.E."/>
            <person name="Facciotti M.T."/>
        </authorList>
    </citation>
    <scope>NUCLEOTIDE SEQUENCE [LARGE SCALE GENOMIC DNA]</scope>
    <source>
        <strain evidence="7 8">DSM 5350</strain>
    </source>
</reference>
<evidence type="ECO:0000256" key="4">
    <source>
        <dbReference type="ARBA" id="ARBA00048988"/>
    </source>
</evidence>
<dbReference type="InParanoid" id="M0MQ50"/>
<dbReference type="STRING" id="1227455.C449_00205"/>
<dbReference type="Proteomes" id="UP000011669">
    <property type="component" value="Unassembled WGS sequence"/>
</dbReference>
<protein>
    <submittedName>
        <fullName evidence="7">ATPase</fullName>
    </submittedName>
</protein>
<name>M0MQ50_9EURY</name>
<feature type="compositionally biased region" description="Basic and acidic residues" evidence="5">
    <location>
        <begin position="395"/>
        <end position="407"/>
    </location>
</feature>
<evidence type="ECO:0000256" key="1">
    <source>
        <dbReference type="ARBA" id="ARBA00007816"/>
    </source>
</evidence>
<feature type="compositionally biased region" description="Low complexity" evidence="5">
    <location>
        <begin position="423"/>
        <end position="436"/>
    </location>
</feature>
<feature type="region of interest" description="Disordered" evidence="5">
    <location>
        <begin position="1"/>
        <end position="47"/>
    </location>
</feature>
<dbReference type="AlphaFoldDB" id="M0MQ50"/>
<dbReference type="InterPro" id="IPR027417">
    <property type="entry name" value="P-loop_NTPase"/>
</dbReference>